<dbReference type="Gramene" id="evm.model.01.1103">
    <property type="protein sequence ID" value="cds.evm.model.01.1103"/>
    <property type="gene ID" value="evm.TU.01.1103"/>
</dbReference>
<dbReference type="EMBL" id="UZAU01000023">
    <property type="status" value="NOT_ANNOTATED_CDS"/>
    <property type="molecule type" value="Genomic_DNA"/>
</dbReference>
<organism evidence="3 4">
    <name type="scientific">Cannabis sativa</name>
    <name type="common">Hemp</name>
    <name type="synonym">Marijuana</name>
    <dbReference type="NCBI Taxonomy" id="3483"/>
    <lineage>
        <taxon>Eukaryota</taxon>
        <taxon>Viridiplantae</taxon>
        <taxon>Streptophyta</taxon>
        <taxon>Embryophyta</taxon>
        <taxon>Tracheophyta</taxon>
        <taxon>Spermatophyta</taxon>
        <taxon>Magnoliopsida</taxon>
        <taxon>eudicotyledons</taxon>
        <taxon>Gunneridae</taxon>
        <taxon>Pentapetalae</taxon>
        <taxon>rosids</taxon>
        <taxon>fabids</taxon>
        <taxon>Rosales</taxon>
        <taxon>Cannabaceae</taxon>
        <taxon>Cannabis</taxon>
    </lineage>
</organism>
<evidence type="ECO:0000256" key="1">
    <source>
        <dbReference type="SAM" id="MobiDB-lite"/>
    </source>
</evidence>
<feature type="compositionally biased region" description="Basic and acidic residues" evidence="1">
    <location>
        <begin position="191"/>
        <end position="200"/>
    </location>
</feature>
<dbReference type="AlphaFoldDB" id="A0A803NFL6"/>
<evidence type="ECO:0000313" key="4">
    <source>
        <dbReference type="Proteomes" id="UP000596661"/>
    </source>
</evidence>
<evidence type="ECO:0000313" key="3">
    <source>
        <dbReference type="EnsemblPlants" id="cds.evm.model.01.1103"/>
    </source>
</evidence>
<reference evidence="3" key="2">
    <citation type="submission" date="2021-03" db="UniProtKB">
        <authorList>
            <consortium name="EnsemblPlants"/>
        </authorList>
    </citation>
    <scope>IDENTIFICATION</scope>
</reference>
<dbReference type="Proteomes" id="UP000596661">
    <property type="component" value="Chromosome 1"/>
</dbReference>
<proteinExistence type="predicted"/>
<evidence type="ECO:0000259" key="2">
    <source>
        <dbReference type="Pfam" id="PF13976"/>
    </source>
</evidence>
<protein>
    <recommendedName>
        <fullName evidence="2">GAG-pre-integrase domain-containing protein</fullName>
    </recommendedName>
</protein>
<feature type="domain" description="GAG-pre-integrase" evidence="2">
    <location>
        <begin position="18"/>
        <end position="65"/>
    </location>
</feature>
<dbReference type="InterPro" id="IPR025724">
    <property type="entry name" value="GAG-pre-integrase_dom"/>
</dbReference>
<feature type="compositionally biased region" description="Basic and acidic residues" evidence="1">
    <location>
        <begin position="144"/>
        <end position="183"/>
    </location>
</feature>
<sequence>MKLCRGLMVVMRRRKSNGIYPLEGITVKNKKACVSNKHVNETEEWHKRLGHVSERGLHELNKVKFGTGKRDTKGALVYVHSDLWESSKALSHFGSRAMSTTTYLINKCPSTTLDFKTLDEVWDVTFNESVMGFIDKPARSQANTDRDEIKAPGTEHEVEPPRKMETEAPIDHKSDDSKDDSKSHNLKSYKLARDRTQREVKAPNRYEHADLIAFTFHVANQIVHEEPTSYAQEMKNKDQKKWNGAMSEEMHSLKKNQT</sequence>
<name>A0A803NFL6_CANSA</name>
<feature type="region of interest" description="Disordered" evidence="1">
    <location>
        <begin position="229"/>
        <end position="258"/>
    </location>
</feature>
<dbReference type="Pfam" id="PF13976">
    <property type="entry name" value="gag_pre-integrs"/>
    <property type="match status" value="1"/>
</dbReference>
<reference evidence="3" key="1">
    <citation type="submission" date="2018-11" db="EMBL/GenBank/DDBJ databases">
        <authorList>
            <person name="Grassa J C."/>
        </authorList>
    </citation>
    <scope>NUCLEOTIDE SEQUENCE [LARGE SCALE GENOMIC DNA]</scope>
</reference>
<feature type="region of interest" description="Disordered" evidence="1">
    <location>
        <begin position="137"/>
        <end position="200"/>
    </location>
</feature>
<dbReference type="EnsemblPlants" id="evm.model.01.1103">
    <property type="protein sequence ID" value="cds.evm.model.01.1103"/>
    <property type="gene ID" value="evm.TU.01.1103"/>
</dbReference>
<keyword evidence="4" id="KW-1185">Reference proteome</keyword>
<accession>A0A803NFL6</accession>